<evidence type="ECO:0000259" key="4">
    <source>
        <dbReference type="SMART" id="SM00829"/>
    </source>
</evidence>
<dbReference type="Gene3D" id="3.90.180.10">
    <property type="entry name" value="Medium-chain alcohol dehydrogenases, catalytic domain"/>
    <property type="match status" value="1"/>
</dbReference>
<comment type="subunit">
    <text evidence="2">Monomer.</text>
</comment>
<dbReference type="EMBL" id="WVTA01000018">
    <property type="protein sequence ID" value="KAK3197554.1"/>
    <property type="molecule type" value="Genomic_DNA"/>
</dbReference>
<dbReference type="SMART" id="SM00829">
    <property type="entry name" value="PKS_ER"/>
    <property type="match status" value="1"/>
</dbReference>
<name>A0AAN6LME0_9PLEO</name>
<gene>
    <name evidence="5" type="ORF">GRF29_216g569466</name>
</gene>
<keyword evidence="3" id="KW-0560">Oxidoreductase</keyword>
<evidence type="ECO:0000313" key="5">
    <source>
        <dbReference type="EMBL" id="KAK3197554.1"/>
    </source>
</evidence>
<dbReference type="InterPro" id="IPR036291">
    <property type="entry name" value="NAD(P)-bd_dom_sf"/>
</dbReference>
<sequence>MTLPTTQKAVLVPSQGAPAQVHDDVPLPEPSATQLLVKIIYAAINPVDVFTTQFGLLVESWPFVPGSEASGIVVKAGANAMSPLGGHFKEGDLVSGCVRLGVAGHGTFAEYCLLDAEVAVPKPQGLSLASAATVTVGVLTAFLGIFGELGIGIEGIEEGKGAGNGRWVAVFGGAGAVGKFAVQTLKLAGYKVVTTSSTKSFESVRLIGADAVVDYKLPADEIVEQITQITDGKVDLAFDAVSVNNNLVAKMFTAIPPSSAERVFTTTNDWDPVPDASLGFVTKGITLGPIGRPESAVLNKKLTTWIPVIYRLLDNGKLKPGDYSVEGQGVEGIPHAWEAQKSGRLGSKKVIVKVADE</sequence>
<dbReference type="Pfam" id="PF00107">
    <property type="entry name" value="ADH_zinc_N"/>
    <property type="match status" value="1"/>
</dbReference>
<evidence type="ECO:0000256" key="1">
    <source>
        <dbReference type="ARBA" id="ARBA00008072"/>
    </source>
</evidence>
<dbReference type="InterPro" id="IPR011032">
    <property type="entry name" value="GroES-like_sf"/>
</dbReference>
<organism evidence="5 6">
    <name type="scientific">Pseudopithomyces chartarum</name>
    <dbReference type="NCBI Taxonomy" id="1892770"/>
    <lineage>
        <taxon>Eukaryota</taxon>
        <taxon>Fungi</taxon>
        <taxon>Dikarya</taxon>
        <taxon>Ascomycota</taxon>
        <taxon>Pezizomycotina</taxon>
        <taxon>Dothideomycetes</taxon>
        <taxon>Pleosporomycetidae</taxon>
        <taxon>Pleosporales</taxon>
        <taxon>Massarineae</taxon>
        <taxon>Didymosphaeriaceae</taxon>
        <taxon>Pseudopithomyces</taxon>
    </lineage>
</organism>
<dbReference type="CDD" id="cd08249">
    <property type="entry name" value="enoyl_reductase_like"/>
    <property type="match status" value="1"/>
</dbReference>
<comment type="similarity">
    <text evidence="1">Belongs to the zinc-containing alcohol dehydrogenase family.</text>
</comment>
<dbReference type="InterPro" id="IPR047122">
    <property type="entry name" value="Trans-enoyl_RdTase-like"/>
</dbReference>
<dbReference type="PANTHER" id="PTHR45348">
    <property type="entry name" value="HYPOTHETICAL OXIDOREDUCTASE (EUROFUNG)"/>
    <property type="match status" value="1"/>
</dbReference>
<protein>
    <recommendedName>
        <fullName evidence="4">Enoyl reductase (ER) domain-containing protein</fullName>
    </recommendedName>
</protein>
<dbReference type="InterPro" id="IPR013149">
    <property type="entry name" value="ADH-like_C"/>
</dbReference>
<reference evidence="5 6" key="1">
    <citation type="submission" date="2021-02" db="EMBL/GenBank/DDBJ databases">
        <title>Genome assembly of Pseudopithomyces chartarum.</title>
        <authorList>
            <person name="Jauregui R."/>
            <person name="Singh J."/>
            <person name="Voisey C."/>
        </authorList>
    </citation>
    <scope>NUCLEOTIDE SEQUENCE [LARGE SCALE GENOMIC DNA]</scope>
    <source>
        <strain evidence="5 6">AGR01</strain>
    </source>
</reference>
<dbReference type="PANTHER" id="PTHR45348:SF2">
    <property type="entry name" value="ZINC-TYPE ALCOHOL DEHYDROGENASE-LIKE PROTEIN C2E1P3.01"/>
    <property type="match status" value="1"/>
</dbReference>
<dbReference type="AlphaFoldDB" id="A0AAN6LME0"/>
<feature type="domain" description="Enoyl reductase (ER)" evidence="4">
    <location>
        <begin position="16"/>
        <end position="351"/>
    </location>
</feature>
<evidence type="ECO:0000313" key="6">
    <source>
        <dbReference type="Proteomes" id="UP001280581"/>
    </source>
</evidence>
<dbReference type="Pfam" id="PF08240">
    <property type="entry name" value="ADH_N"/>
    <property type="match status" value="1"/>
</dbReference>
<dbReference type="InterPro" id="IPR013154">
    <property type="entry name" value="ADH-like_N"/>
</dbReference>
<evidence type="ECO:0000256" key="3">
    <source>
        <dbReference type="ARBA" id="ARBA00023002"/>
    </source>
</evidence>
<dbReference type="Gene3D" id="3.40.50.720">
    <property type="entry name" value="NAD(P)-binding Rossmann-like Domain"/>
    <property type="match status" value="1"/>
</dbReference>
<dbReference type="GO" id="GO:0016651">
    <property type="term" value="F:oxidoreductase activity, acting on NAD(P)H"/>
    <property type="evidence" value="ECO:0007669"/>
    <property type="project" value="InterPro"/>
</dbReference>
<proteinExistence type="inferred from homology"/>
<comment type="caution">
    <text evidence="5">The sequence shown here is derived from an EMBL/GenBank/DDBJ whole genome shotgun (WGS) entry which is preliminary data.</text>
</comment>
<keyword evidence="6" id="KW-1185">Reference proteome</keyword>
<dbReference type="SUPFAM" id="SSF51735">
    <property type="entry name" value="NAD(P)-binding Rossmann-fold domains"/>
    <property type="match status" value="1"/>
</dbReference>
<evidence type="ECO:0000256" key="2">
    <source>
        <dbReference type="ARBA" id="ARBA00011245"/>
    </source>
</evidence>
<accession>A0AAN6LME0</accession>
<dbReference type="Proteomes" id="UP001280581">
    <property type="component" value="Unassembled WGS sequence"/>
</dbReference>
<dbReference type="SUPFAM" id="SSF50129">
    <property type="entry name" value="GroES-like"/>
    <property type="match status" value="1"/>
</dbReference>
<dbReference type="InterPro" id="IPR020843">
    <property type="entry name" value="ER"/>
</dbReference>